<gene>
    <name evidence="2" type="ORF">DLD82_14815</name>
</gene>
<dbReference type="GeneID" id="97608165"/>
<dbReference type="InterPro" id="IPR029062">
    <property type="entry name" value="Class_I_gatase-like"/>
</dbReference>
<dbReference type="EMBL" id="QGMZ01000039">
    <property type="protein sequence ID" value="PWR70765.1"/>
    <property type="molecule type" value="Genomic_DNA"/>
</dbReference>
<keyword evidence="3" id="KW-1185">Reference proteome</keyword>
<dbReference type="Pfam" id="PF00117">
    <property type="entry name" value="GATase"/>
    <property type="match status" value="1"/>
</dbReference>
<evidence type="ECO:0000313" key="3">
    <source>
        <dbReference type="Proteomes" id="UP000245934"/>
    </source>
</evidence>
<evidence type="ECO:0000259" key="1">
    <source>
        <dbReference type="Pfam" id="PF00117"/>
    </source>
</evidence>
<dbReference type="Proteomes" id="UP000245934">
    <property type="component" value="Unassembled WGS sequence"/>
</dbReference>
<accession>A0A2V2MWX3</accession>
<name>A0A2V2MWX3_9EURY</name>
<dbReference type="RefSeq" id="WP_109941899.1">
    <property type="nucleotide sequence ID" value="NZ_CP176366.1"/>
</dbReference>
<sequence>MILVIDLTRPDLPILFDEFVSPIIRIVNNLGSKVSTIHLSDLKTIDRNVTGIIIAGTALADTWYQSHAPTSFLCNEKIPVLGICAGMQMITAGKRGEYIPSLEIGMVPVKLTKAGRTDPLTKGKEDFSGYALHQYTTTIKPSWDVLAVSDTGPQIIKCRDAPQYGALFHPEVRNEWIYERFLLITQKTIP</sequence>
<proteinExistence type="predicted"/>
<dbReference type="PROSITE" id="PS51273">
    <property type="entry name" value="GATASE_TYPE_1"/>
    <property type="match status" value="1"/>
</dbReference>
<reference evidence="2 3" key="1">
    <citation type="submission" date="2018-05" db="EMBL/GenBank/DDBJ databases">
        <title>Draft genome of Methanospirillum stamsii Pt1.</title>
        <authorList>
            <person name="Dueholm M.S."/>
            <person name="Nielsen P.H."/>
            <person name="Bakmann L.F."/>
            <person name="Otzen D.E."/>
        </authorList>
    </citation>
    <scope>NUCLEOTIDE SEQUENCE [LARGE SCALE GENOMIC DNA]</scope>
    <source>
        <strain evidence="2 3">Pt1</strain>
    </source>
</reference>
<dbReference type="InterPro" id="IPR017926">
    <property type="entry name" value="GATASE"/>
</dbReference>
<feature type="domain" description="Glutamine amidotransferase" evidence="1">
    <location>
        <begin position="17"/>
        <end position="173"/>
    </location>
</feature>
<evidence type="ECO:0000313" key="2">
    <source>
        <dbReference type="EMBL" id="PWR70765.1"/>
    </source>
</evidence>
<organism evidence="2 3">
    <name type="scientific">Methanospirillum stamsii</name>
    <dbReference type="NCBI Taxonomy" id="1277351"/>
    <lineage>
        <taxon>Archaea</taxon>
        <taxon>Methanobacteriati</taxon>
        <taxon>Methanobacteriota</taxon>
        <taxon>Stenosarchaea group</taxon>
        <taxon>Methanomicrobia</taxon>
        <taxon>Methanomicrobiales</taxon>
        <taxon>Methanospirillaceae</taxon>
        <taxon>Methanospirillum</taxon>
    </lineage>
</organism>
<dbReference type="AlphaFoldDB" id="A0A2V2MWX3"/>
<protein>
    <recommendedName>
        <fullName evidence="1">Glutamine amidotransferase domain-containing protein</fullName>
    </recommendedName>
</protein>
<dbReference type="OrthoDB" id="7388at2157"/>
<dbReference type="Gene3D" id="3.40.50.880">
    <property type="match status" value="1"/>
</dbReference>
<dbReference type="SUPFAM" id="SSF52317">
    <property type="entry name" value="Class I glutamine amidotransferase-like"/>
    <property type="match status" value="1"/>
</dbReference>
<comment type="caution">
    <text evidence="2">The sequence shown here is derived from an EMBL/GenBank/DDBJ whole genome shotgun (WGS) entry which is preliminary data.</text>
</comment>